<dbReference type="InterPro" id="IPR006145">
    <property type="entry name" value="PsdUridine_synth_RsuA/RluA"/>
</dbReference>
<dbReference type="Proteomes" id="UP000469523">
    <property type="component" value="Unassembled WGS sequence"/>
</dbReference>
<dbReference type="PROSITE" id="PS01129">
    <property type="entry name" value="PSI_RLU"/>
    <property type="match status" value="1"/>
</dbReference>
<dbReference type="PANTHER" id="PTHR21600">
    <property type="entry name" value="MITOCHONDRIAL RNA PSEUDOURIDINE SYNTHASE"/>
    <property type="match status" value="1"/>
</dbReference>
<dbReference type="PROSITE" id="PS50889">
    <property type="entry name" value="S4"/>
    <property type="match status" value="1"/>
</dbReference>
<reference evidence="8 9" key="1">
    <citation type="submission" date="2019-09" db="EMBL/GenBank/DDBJ databases">
        <title>In-depth cultivation of the pig gut microbiome towards novel bacterial diversity and tailored functional studies.</title>
        <authorList>
            <person name="Wylensek D."/>
            <person name="Hitch T.C.A."/>
            <person name="Clavel T."/>
        </authorList>
    </citation>
    <scope>NUCLEOTIDE SEQUENCE [LARGE SCALE GENOMIC DNA]</scope>
    <source>
        <strain evidence="8 9">WCA3-693-APC-4?</strain>
    </source>
</reference>
<dbReference type="GO" id="GO:0009982">
    <property type="term" value="F:pseudouridine synthase activity"/>
    <property type="evidence" value="ECO:0007669"/>
    <property type="project" value="InterPro"/>
</dbReference>
<evidence type="ECO:0000256" key="6">
    <source>
        <dbReference type="RuleBase" id="RU362028"/>
    </source>
</evidence>
<comment type="similarity">
    <text evidence="2 6">Belongs to the pseudouridine synthase RluA family.</text>
</comment>
<dbReference type="EC" id="5.4.99.-" evidence="6"/>
<dbReference type="InterPro" id="IPR050188">
    <property type="entry name" value="RluA_PseudoU_synthase"/>
</dbReference>
<evidence type="ECO:0000256" key="1">
    <source>
        <dbReference type="ARBA" id="ARBA00000073"/>
    </source>
</evidence>
<comment type="function">
    <text evidence="6">Responsible for synthesis of pseudouridine from uracil.</text>
</comment>
<accession>A0A6N7Y137</accession>
<name>A0A6N7Y137_9FIRM</name>
<dbReference type="SUPFAM" id="SSF55120">
    <property type="entry name" value="Pseudouridine synthase"/>
    <property type="match status" value="1"/>
</dbReference>
<dbReference type="GO" id="GO:0140098">
    <property type="term" value="F:catalytic activity, acting on RNA"/>
    <property type="evidence" value="ECO:0007669"/>
    <property type="project" value="UniProtKB-ARBA"/>
</dbReference>
<feature type="domain" description="Pseudouridine synthase RsuA/RluA-like" evidence="7">
    <location>
        <begin position="90"/>
        <end position="241"/>
    </location>
</feature>
<dbReference type="EMBL" id="VUNQ01000026">
    <property type="protein sequence ID" value="MSU02208.1"/>
    <property type="molecule type" value="Genomic_DNA"/>
</dbReference>
<gene>
    <name evidence="8" type="ORF">FYJ83_12065</name>
</gene>
<dbReference type="InterPro" id="IPR020103">
    <property type="entry name" value="PsdUridine_synth_cat_dom_sf"/>
</dbReference>
<protein>
    <recommendedName>
        <fullName evidence="6">Pseudouridine synthase</fullName>
        <ecNumber evidence="6">5.4.99.-</ecNumber>
    </recommendedName>
</protein>
<comment type="caution">
    <text evidence="8">The sequence shown here is derived from an EMBL/GenBank/DDBJ whole genome shotgun (WGS) entry which is preliminary data.</text>
</comment>
<evidence type="ECO:0000256" key="3">
    <source>
        <dbReference type="ARBA" id="ARBA00023235"/>
    </source>
</evidence>
<dbReference type="AlphaFoldDB" id="A0A6N7Y137"/>
<dbReference type="PANTHER" id="PTHR21600:SF44">
    <property type="entry name" value="RIBOSOMAL LARGE SUBUNIT PSEUDOURIDINE SYNTHASE D"/>
    <property type="match status" value="1"/>
</dbReference>
<dbReference type="GO" id="GO:0003723">
    <property type="term" value="F:RNA binding"/>
    <property type="evidence" value="ECO:0007669"/>
    <property type="project" value="UniProtKB-KW"/>
</dbReference>
<feature type="active site" evidence="4">
    <location>
        <position position="137"/>
    </location>
</feature>
<dbReference type="CDD" id="cd02869">
    <property type="entry name" value="PseudoU_synth_RluA_like"/>
    <property type="match status" value="1"/>
</dbReference>
<dbReference type="NCBIfam" id="TIGR00005">
    <property type="entry name" value="rluA_subfam"/>
    <property type="match status" value="1"/>
</dbReference>
<sequence length="300" mass="34930">MDLFKESENIVTFKVDNHDLNLEEFLVTKDLSGRLFRKLYKEKNIYVNGKTRRKGLKLEKGDIVSILMENEEENTMPEKMDIDIVYEDFDLLILNKQPNVVVHPTKSHQENTLSNGISYYFKEKGIQKKIRFVNRLDMNTTGILIVAKNPFAHQQMALQFESNMVEKKYQAIVKGSVEKEEDYIDLPIGREEEKSIKKTITDNGQDALTKYSVIERYSNGSLLDVQIFTGRSHQIRVHLNHIGHPIIGDTLYSEESSYINRQALHSYYLKIKHPRTKEDIEFIAPLPEDMKGLINHLKNK</sequence>
<comment type="catalytic activity">
    <reaction evidence="1 6">
        <text>a uridine in RNA = a pseudouridine in RNA</text>
        <dbReference type="Rhea" id="RHEA:48348"/>
        <dbReference type="Rhea" id="RHEA-COMP:12068"/>
        <dbReference type="Rhea" id="RHEA-COMP:12069"/>
        <dbReference type="ChEBI" id="CHEBI:65314"/>
        <dbReference type="ChEBI" id="CHEBI:65315"/>
    </reaction>
</comment>
<keyword evidence="5" id="KW-0694">RNA-binding</keyword>
<keyword evidence="9" id="KW-1185">Reference proteome</keyword>
<evidence type="ECO:0000259" key="7">
    <source>
        <dbReference type="Pfam" id="PF00849"/>
    </source>
</evidence>
<dbReference type="Pfam" id="PF00849">
    <property type="entry name" value="PseudoU_synth_2"/>
    <property type="match status" value="1"/>
</dbReference>
<keyword evidence="3 6" id="KW-0413">Isomerase</keyword>
<dbReference type="GO" id="GO:0000455">
    <property type="term" value="P:enzyme-directed rRNA pseudouridine synthesis"/>
    <property type="evidence" value="ECO:0007669"/>
    <property type="project" value="TreeGrafter"/>
</dbReference>
<evidence type="ECO:0000313" key="8">
    <source>
        <dbReference type="EMBL" id="MSU02208.1"/>
    </source>
</evidence>
<evidence type="ECO:0000256" key="4">
    <source>
        <dbReference type="PIRSR" id="PIRSR606225-1"/>
    </source>
</evidence>
<dbReference type="CDD" id="cd00165">
    <property type="entry name" value="S4"/>
    <property type="match status" value="1"/>
</dbReference>
<dbReference type="InterPro" id="IPR006225">
    <property type="entry name" value="PsdUridine_synth_RluC/D"/>
</dbReference>
<evidence type="ECO:0000313" key="9">
    <source>
        <dbReference type="Proteomes" id="UP000469523"/>
    </source>
</evidence>
<evidence type="ECO:0000256" key="2">
    <source>
        <dbReference type="ARBA" id="ARBA00010876"/>
    </source>
</evidence>
<dbReference type="Gene3D" id="3.30.2350.10">
    <property type="entry name" value="Pseudouridine synthase"/>
    <property type="match status" value="1"/>
</dbReference>
<evidence type="ECO:0000256" key="5">
    <source>
        <dbReference type="PROSITE-ProRule" id="PRU00182"/>
    </source>
</evidence>
<proteinExistence type="inferred from homology"/>
<dbReference type="RefSeq" id="WP_154440856.1">
    <property type="nucleotide sequence ID" value="NZ_JAHLPJ010000001.1"/>
</dbReference>
<dbReference type="InterPro" id="IPR006224">
    <property type="entry name" value="PsdUridine_synth_RluA-like_CS"/>
</dbReference>
<organism evidence="8 9">
    <name type="scientific">Tissierella pigra</name>
    <dbReference type="NCBI Taxonomy" id="2607614"/>
    <lineage>
        <taxon>Bacteria</taxon>
        <taxon>Bacillati</taxon>
        <taxon>Bacillota</taxon>
        <taxon>Tissierellia</taxon>
        <taxon>Tissierellales</taxon>
        <taxon>Tissierellaceae</taxon>
        <taxon>Tissierella</taxon>
    </lineage>
</organism>